<name>A0A094ZEF3_9PROT</name>
<protein>
    <recommendedName>
        <fullName evidence="3">DUF3168 domain-containing protein</fullName>
    </recommendedName>
</protein>
<dbReference type="Proteomes" id="UP000029448">
    <property type="component" value="Unassembled WGS sequence"/>
</dbReference>
<dbReference type="AlphaFoldDB" id="A0A094ZEF3"/>
<dbReference type="GeneID" id="89477539"/>
<dbReference type="EMBL" id="JOKM01000106">
    <property type="protein sequence ID" value="KGB21011.1"/>
    <property type="molecule type" value="Genomic_DNA"/>
</dbReference>
<evidence type="ECO:0000313" key="1">
    <source>
        <dbReference type="EMBL" id="KGB21011.1"/>
    </source>
</evidence>
<dbReference type="STRING" id="104102.AtDm6_3376"/>
<organism evidence="1 2">
    <name type="scientific">Acetobacter tropicalis</name>
    <dbReference type="NCBI Taxonomy" id="104102"/>
    <lineage>
        <taxon>Bacteria</taxon>
        <taxon>Pseudomonadati</taxon>
        <taxon>Pseudomonadota</taxon>
        <taxon>Alphaproteobacteria</taxon>
        <taxon>Acetobacterales</taxon>
        <taxon>Acetobacteraceae</taxon>
        <taxon>Acetobacter</taxon>
    </lineage>
</organism>
<evidence type="ECO:0008006" key="3">
    <source>
        <dbReference type="Google" id="ProtNLM"/>
    </source>
</evidence>
<evidence type="ECO:0000313" key="2">
    <source>
        <dbReference type="Proteomes" id="UP000029448"/>
    </source>
</evidence>
<sequence>MTSDAVWNDAFSRATVVCQANGLQLIDPLVAKVADRPDCYWVLDIASSVSDRLGMGEAADEETGQIMLHLMVRKASGINTPTALSHVKAMSTAFRASRINTQPQGWPAGLFYRGQSNVPPNLDDTGNWYALTLMVDYTYQDALEQQP</sequence>
<reference evidence="1 2" key="1">
    <citation type="submission" date="2014-06" db="EMBL/GenBank/DDBJ databases">
        <title>Functional and comparative genomic analyses of the Drosophila gut microbiota identify candidate symbiosis factors.</title>
        <authorList>
            <person name="Newell P.D."/>
            <person name="Chaston J.M."/>
            <person name="Douglas A.E."/>
        </authorList>
    </citation>
    <scope>NUCLEOTIDE SEQUENCE [LARGE SCALE GENOMIC DNA]</scope>
    <source>
        <strain evidence="1 2">DmCS_006</strain>
    </source>
</reference>
<keyword evidence="2" id="KW-1185">Reference proteome</keyword>
<accession>A0A094ZEF3</accession>
<gene>
    <name evidence="1" type="ORF">AtDm6_3376</name>
</gene>
<proteinExistence type="predicted"/>
<comment type="caution">
    <text evidence="1">The sequence shown here is derived from an EMBL/GenBank/DDBJ whole genome shotgun (WGS) entry which is preliminary data.</text>
</comment>
<dbReference type="PATRIC" id="fig|104102.7.peg.3331"/>
<dbReference type="RefSeq" id="WP_035382319.1">
    <property type="nucleotide sequence ID" value="NZ_JACAOJ010000075.1"/>
</dbReference>